<dbReference type="Gene3D" id="6.10.250.10">
    <property type="match status" value="1"/>
</dbReference>
<feature type="compositionally biased region" description="Low complexity" evidence="1">
    <location>
        <begin position="106"/>
        <end position="119"/>
    </location>
</feature>
<comment type="caution">
    <text evidence="2">The sequence shown here is derived from an EMBL/GenBank/DDBJ whole genome shotgun (WGS) entry which is preliminary data.</text>
</comment>
<protein>
    <submittedName>
        <fullName evidence="2">Uncharacterized protein</fullName>
    </submittedName>
</protein>
<dbReference type="SUPFAM" id="SSF53041">
    <property type="entry name" value="Resolvase-like"/>
    <property type="match status" value="1"/>
</dbReference>
<name>M3C7R1_STRM1</name>
<accession>M3C7R1</accession>
<feature type="region of interest" description="Disordered" evidence="1">
    <location>
        <begin position="1"/>
        <end position="26"/>
    </location>
</feature>
<dbReference type="InterPro" id="IPR036162">
    <property type="entry name" value="Resolvase-like_N_sf"/>
</dbReference>
<sequence length="119" mass="12375">MPQLDSLAEAGVTRVSPGKVSTRATRRPELEAAVRLAGERQGSHHPSGIVFTVLAAVSGKEREYIRDRTLEGHDSARKRGKAIGGAGVTDESIAARVSGPRPAPGAPTAQPTGRWAGSV</sequence>
<dbReference type="GO" id="GO:0000150">
    <property type="term" value="F:DNA strand exchange activity"/>
    <property type="evidence" value="ECO:0007669"/>
    <property type="project" value="InterPro"/>
</dbReference>
<dbReference type="GO" id="GO:0003677">
    <property type="term" value="F:DNA binding"/>
    <property type="evidence" value="ECO:0007669"/>
    <property type="project" value="InterPro"/>
</dbReference>
<dbReference type="PATRIC" id="fig|1223523.3.peg.2822"/>
<evidence type="ECO:0000313" key="2">
    <source>
        <dbReference type="EMBL" id="EME99961.1"/>
    </source>
</evidence>
<dbReference type="RefSeq" id="WP_004944735.1">
    <property type="nucleotide sequence ID" value="NZ_AORZ01000036.1"/>
</dbReference>
<reference evidence="2 3" key="1">
    <citation type="journal article" date="2013" name="Genome Announc.">
        <title>Whole-Genome Shotgun Assembly and Analysis of the Genome of Streptomyces mobaraensis DSM 40847, a Strain for Industrial Production of Microbial Transglutaminase.</title>
        <authorList>
            <person name="Yang H."/>
            <person name="He T."/>
            <person name="Wu W."/>
            <person name="Zhu W."/>
            <person name="Lu B."/>
            <person name="Sun W."/>
        </authorList>
    </citation>
    <scope>NUCLEOTIDE SEQUENCE [LARGE SCALE GENOMIC DNA]</scope>
    <source>
        <strain evidence="2 3">DSM 40847</strain>
    </source>
</reference>
<proteinExistence type="predicted"/>
<dbReference type="AlphaFoldDB" id="M3C7R1"/>
<evidence type="ECO:0000313" key="3">
    <source>
        <dbReference type="Proteomes" id="UP000011740"/>
    </source>
</evidence>
<feature type="region of interest" description="Disordered" evidence="1">
    <location>
        <begin position="69"/>
        <end position="119"/>
    </location>
</feature>
<dbReference type="EMBL" id="AORZ01000036">
    <property type="protein sequence ID" value="EME99961.1"/>
    <property type="molecule type" value="Genomic_DNA"/>
</dbReference>
<evidence type="ECO:0000256" key="1">
    <source>
        <dbReference type="SAM" id="MobiDB-lite"/>
    </source>
</evidence>
<gene>
    <name evidence="2" type="ORF">H340_13811</name>
</gene>
<organism evidence="2 3">
    <name type="scientific">Streptomyces mobaraensis (strain ATCC 29032 / DSM 40847 / JCM 4168 / NBRC 13819 / NCIMB 11159 / IPCR 16-22)</name>
    <dbReference type="NCBI Taxonomy" id="1223523"/>
    <lineage>
        <taxon>Bacteria</taxon>
        <taxon>Bacillati</taxon>
        <taxon>Actinomycetota</taxon>
        <taxon>Actinomycetes</taxon>
        <taxon>Kitasatosporales</taxon>
        <taxon>Streptomycetaceae</taxon>
        <taxon>Streptomyces</taxon>
    </lineage>
</organism>
<dbReference type="Proteomes" id="UP000011740">
    <property type="component" value="Unassembled WGS sequence"/>
</dbReference>